<organism evidence="3 4">
    <name type="scientific">Algibacter luteus</name>
    <dbReference type="NCBI Taxonomy" id="1178825"/>
    <lineage>
        <taxon>Bacteria</taxon>
        <taxon>Pseudomonadati</taxon>
        <taxon>Bacteroidota</taxon>
        <taxon>Flavobacteriia</taxon>
        <taxon>Flavobacteriales</taxon>
        <taxon>Flavobacteriaceae</taxon>
        <taxon>Algibacter</taxon>
    </lineage>
</organism>
<protein>
    <submittedName>
        <fullName evidence="3">Saccharopine dehydrogenase, NADP-dependent</fullName>
    </submittedName>
</protein>
<dbReference type="STRING" id="1178825.SAMN05216261_1823"/>
<dbReference type="RefSeq" id="WP_019386650.1">
    <property type="nucleotide sequence ID" value="NZ_ALIH01000002.1"/>
</dbReference>
<evidence type="ECO:0000259" key="2">
    <source>
        <dbReference type="Pfam" id="PF16653"/>
    </source>
</evidence>
<dbReference type="SUPFAM" id="SSF51735">
    <property type="entry name" value="NAD(P)-binding Rossmann-fold domains"/>
    <property type="match status" value="1"/>
</dbReference>
<dbReference type="Pfam" id="PF16653">
    <property type="entry name" value="Sacchrp_dh_C"/>
    <property type="match status" value="1"/>
</dbReference>
<dbReference type="InterPro" id="IPR005097">
    <property type="entry name" value="Sacchrp_dh_NADP-bd"/>
</dbReference>
<evidence type="ECO:0000313" key="4">
    <source>
        <dbReference type="Proteomes" id="UP000184396"/>
    </source>
</evidence>
<dbReference type="SUPFAM" id="SSF55347">
    <property type="entry name" value="Glyceraldehyde-3-phosphate dehydrogenase-like, C-terminal domain"/>
    <property type="match status" value="1"/>
</dbReference>
<dbReference type="Gene3D" id="3.30.360.10">
    <property type="entry name" value="Dihydrodipicolinate Reductase, domain 2"/>
    <property type="match status" value="1"/>
</dbReference>
<dbReference type="eggNOG" id="COG1748">
    <property type="taxonomic scope" value="Bacteria"/>
</dbReference>
<proteinExistence type="predicted"/>
<dbReference type="Proteomes" id="UP000184396">
    <property type="component" value="Unassembled WGS sequence"/>
</dbReference>
<dbReference type="InterPro" id="IPR036291">
    <property type="entry name" value="NAD(P)-bd_dom_sf"/>
</dbReference>
<dbReference type="AlphaFoldDB" id="A0A1M6E7L8"/>
<feature type="domain" description="Saccharopine dehydrogenase NADP binding" evidence="1">
    <location>
        <begin position="7"/>
        <end position="118"/>
    </location>
</feature>
<name>A0A1M6E7L8_9FLAO</name>
<dbReference type="OrthoDB" id="9769367at2"/>
<accession>A0A1M6E7L8</accession>
<dbReference type="Pfam" id="PF03435">
    <property type="entry name" value="Sacchrp_dh_NADP"/>
    <property type="match status" value="1"/>
</dbReference>
<gene>
    <name evidence="3" type="ORF">SAMN05216261_1823</name>
</gene>
<keyword evidence="4" id="KW-1185">Reference proteome</keyword>
<evidence type="ECO:0000313" key="3">
    <source>
        <dbReference type="EMBL" id="SHI81350.1"/>
    </source>
</evidence>
<feature type="domain" description="Saccharopine dehydrogenase-like C-terminal" evidence="2">
    <location>
        <begin position="136"/>
        <end position="360"/>
    </location>
</feature>
<dbReference type="Gene3D" id="3.40.50.720">
    <property type="entry name" value="NAD(P)-binding Rossmann-like Domain"/>
    <property type="match status" value="1"/>
</dbReference>
<evidence type="ECO:0000259" key="1">
    <source>
        <dbReference type="Pfam" id="PF03435"/>
    </source>
</evidence>
<dbReference type="EMBL" id="FQYK01000004">
    <property type="protein sequence ID" value="SHI81350.1"/>
    <property type="molecule type" value="Genomic_DNA"/>
</dbReference>
<sequence length="381" mass="42053">MKKHFNIIIAGAGGIAEAAGLILAEWSTVTPTIYIGNRTLSKAKKVAQWIMNGTSKSCKVIAFHLDPLHISDEVKTILKNGDALLDCLPGSLAPTMAILANNYELQYANLTEYVDETNQIIASSKNAKTGFVLQTGLAPGYIDVLSHYMFQEFCESHQVDRVARLELKVGALTNHAIAPHFYGFTWSPIGVATEYVKDCIVIRDYKKTSRPALSERSGIIINGISYEEDLTSGGAADLPDALSGKIQHLDYKTLRHPGHYNWVDNQLKKIKNNENPISDLQDIMLNEIPHIEDDQVIIYAAIEGKDSKGVLRRQEIAKQIKPQQIGKHKFRAIQTTTAAPLVQSIQWLLETKPQGVILQSQLDAGAFLNGSFVTSVYGKIN</sequence>
<dbReference type="InterPro" id="IPR032095">
    <property type="entry name" value="Sacchrp_dh-like_C"/>
</dbReference>
<reference evidence="3 4" key="1">
    <citation type="submission" date="2016-11" db="EMBL/GenBank/DDBJ databases">
        <authorList>
            <person name="Jaros S."/>
            <person name="Januszkiewicz K."/>
            <person name="Wedrychowicz H."/>
        </authorList>
    </citation>
    <scope>NUCLEOTIDE SEQUENCE [LARGE SCALE GENOMIC DNA]</scope>
    <source>
        <strain evidence="3 4">CGMCC 1.12213</strain>
    </source>
</reference>